<dbReference type="Proteomes" id="UP000032749">
    <property type="component" value="Chromosome"/>
</dbReference>
<accession>R4YSE5</accession>
<name>R4YSE5_OLEAN</name>
<evidence type="ECO:0000313" key="2">
    <source>
        <dbReference type="Proteomes" id="UP000032749"/>
    </source>
</evidence>
<dbReference type="EMBL" id="FO203512">
    <property type="protein sequence ID" value="CCK75029.1"/>
    <property type="molecule type" value="Genomic_DNA"/>
</dbReference>
<evidence type="ECO:0000313" key="1">
    <source>
        <dbReference type="EMBL" id="CCK75029.1"/>
    </source>
</evidence>
<dbReference type="STRING" id="698738.OLEAN_C08530"/>
<dbReference type="KEGG" id="oai:OLEAN_C08530"/>
<reference evidence="1 2" key="1">
    <citation type="journal article" date="2013" name="Nat. Commun.">
        <title>Genome sequence and functional genomic analysis of the oil-degrading bacterium Oleispira antarctica.</title>
        <authorList>
            <person name="Kube M."/>
            <person name="Chernikova T.N."/>
            <person name="Al-Ramahi Y."/>
            <person name="Beloqui A."/>
            <person name="Lopez-Cortez N."/>
            <person name="Guazzaroni M.E."/>
            <person name="Heipieper H.J."/>
            <person name="Klages S."/>
            <person name="Kotsyurbenko O.R."/>
            <person name="Langer I."/>
            <person name="Nechitaylo T.Y."/>
            <person name="Lunsdorf H."/>
            <person name="Fernandez M."/>
            <person name="Juarez S."/>
            <person name="Ciordia S."/>
            <person name="Singer A."/>
            <person name="Kagan O."/>
            <person name="Egorova O."/>
            <person name="Petit P.A."/>
            <person name="Stogios P."/>
            <person name="Kim Y."/>
            <person name="Tchigvintsev A."/>
            <person name="Flick R."/>
            <person name="Denaro R."/>
            <person name="Genovese M."/>
            <person name="Albar J.P."/>
            <person name="Reva O.N."/>
            <person name="Martinez-Gomariz M."/>
            <person name="Tran H."/>
            <person name="Ferrer M."/>
            <person name="Savchenko A."/>
            <person name="Yakunin A.F."/>
            <person name="Yakimov M.M."/>
            <person name="Golyshina O.V."/>
            <person name="Reinhardt R."/>
            <person name="Golyshin P.N."/>
        </authorList>
    </citation>
    <scope>NUCLEOTIDE SEQUENCE [LARGE SCALE GENOMIC DNA]</scope>
</reference>
<organism evidence="1 2">
    <name type="scientific">Oleispira antarctica RB-8</name>
    <dbReference type="NCBI Taxonomy" id="698738"/>
    <lineage>
        <taxon>Bacteria</taxon>
        <taxon>Pseudomonadati</taxon>
        <taxon>Pseudomonadota</taxon>
        <taxon>Gammaproteobacteria</taxon>
        <taxon>Oceanospirillales</taxon>
        <taxon>Oceanospirillaceae</taxon>
        <taxon>Oleispira</taxon>
    </lineage>
</organism>
<sequence>MGMTMPMPIKFIDGQALISYDLRIREGLVKPKRILGFCWLIEKDCPEWWEGMAFFPFGDCYSQTLGRLCYENTHGMQITYFLFENGFPFGFYESEREAIQFQINNHRKCISGLENKIEDRKGVFCIHEYARSLSIFKRELRLFKGLRTRYKKNQKRLAELEYLDEWPF</sequence>
<protein>
    <submittedName>
        <fullName evidence="1">Uncharacterized protein</fullName>
    </submittedName>
</protein>
<dbReference type="HOGENOM" id="CLU_1584814_0_0_6"/>
<gene>
    <name evidence="1" type="ORF">OLEAN_C08530</name>
</gene>
<proteinExistence type="predicted"/>
<keyword evidence="2" id="KW-1185">Reference proteome</keyword>
<dbReference type="AlphaFoldDB" id="R4YSE5"/>